<evidence type="ECO:0000313" key="3">
    <source>
        <dbReference type="EMBL" id="MBO8430188.1"/>
    </source>
</evidence>
<feature type="binding site" evidence="2">
    <location>
        <position position="61"/>
    </location>
    <ligand>
        <name>Fe cation</name>
        <dbReference type="ChEBI" id="CHEBI:24875"/>
        <label>2</label>
    </ligand>
</feature>
<name>A0A9D9DMB0_9BACT</name>
<gene>
    <name evidence="3" type="ORF">IAC76_02260</name>
</gene>
<feature type="active site" description="Proton donor" evidence="1">
    <location>
        <position position="90"/>
    </location>
</feature>
<evidence type="ECO:0000256" key="2">
    <source>
        <dbReference type="PIRSR" id="PIRSR004789-51"/>
    </source>
</evidence>
<protein>
    <submittedName>
        <fullName evidence="3">YmdB family metallophosphoesterase</fullName>
    </submittedName>
</protein>
<dbReference type="InterPro" id="IPR029052">
    <property type="entry name" value="Metallo-depent_PP-like"/>
</dbReference>
<feature type="binding site" evidence="2">
    <location>
        <position position="62"/>
    </location>
    <ligand>
        <name>Fe cation</name>
        <dbReference type="ChEBI" id="CHEBI:24875"/>
        <label>1</label>
    </ligand>
</feature>
<dbReference type="Proteomes" id="UP000823632">
    <property type="component" value="Unassembled WGS sequence"/>
</dbReference>
<accession>A0A9D9DMB0</accession>
<feature type="binding site" evidence="2">
    <location>
        <position position="172"/>
    </location>
    <ligand>
        <name>Fe cation</name>
        <dbReference type="ChEBI" id="CHEBI:24875"/>
        <label>2</label>
    </ligand>
</feature>
<organism evidence="3 4">
    <name type="scientific">Candidatus Scatousia excrementipullorum</name>
    <dbReference type="NCBI Taxonomy" id="2840936"/>
    <lineage>
        <taxon>Bacteria</taxon>
        <taxon>Candidatus Scatousia</taxon>
    </lineage>
</organism>
<dbReference type="SUPFAM" id="SSF56300">
    <property type="entry name" value="Metallo-dependent phosphatases"/>
    <property type="match status" value="1"/>
</dbReference>
<evidence type="ECO:0000256" key="1">
    <source>
        <dbReference type="PIRSR" id="PIRSR004789-50"/>
    </source>
</evidence>
<dbReference type="GO" id="GO:0004113">
    <property type="term" value="F:2',3'-cyclic-nucleotide 3'-phosphodiesterase activity"/>
    <property type="evidence" value="ECO:0007669"/>
    <property type="project" value="TreeGrafter"/>
</dbReference>
<feature type="binding site" evidence="2">
    <location>
        <position position="198"/>
    </location>
    <ligand>
        <name>Fe cation</name>
        <dbReference type="ChEBI" id="CHEBI:24875"/>
        <label>2</label>
    </ligand>
</feature>
<feature type="binding site" evidence="2">
    <location>
        <position position="14"/>
    </location>
    <ligand>
        <name>Fe cation</name>
        <dbReference type="ChEBI" id="CHEBI:24875"/>
        <label>1</label>
    </ligand>
</feature>
<dbReference type="PANTHER" id="PTHR36303">
    <property type="entry name" value="2',3'-CYCLIC-NUCLEOTIDE 2'-PHOSPHODIESTERASE"/>
    <property type="match status" value="1"/>
</dbReference>
<dbReference type="EMBL" id="JADIND010000048">
    <property type="protein sequence ID" value="MBO8430188.1"/>
    <property type="molecule type" value="Genomic_DNA"/>
</dbReference>
<dbReference type="PANTHER" id="PTHR36303:SF1">
    <property type="entry name" value="2',3'-CYCLIC-NUCLEOTIDE 2'-PHOSPHODIESTERASE"/>
    <property type="match status" value="1"/>
</dbReference>
<dbReference type="Pfam" id="PF13277">
    <property type="entry name" value="YmdB"/>
    <property type="match status" value="1"/>
</dbReference>
<sequence>MGDDNTIKILFFGDMVGRPGRYAVRDFLNGQFNSMPGNPELLNAPSPFTLQTSHFVIANVENASHGFGLTEKNYNEISDYGVDCMTSGNHIWDKREIFNYIDNAEKLLRPVNYPKCCAGAGSRIFEKDGVKIGVINVLGSVFLNIVDSPWNIIKEEIQKLKEVTPIVIIDFHAEATAEKICFGRFCSEMGVSALFGTHTHVQTADESIINHMGYITDAGFCGAVDSVIGMDYKTSLARFLTSIPERYDVADSDRVQVNAVEVEIEKDTGYAVAIKRIFCSRNSKEKETGQ</sequence>
<dbReference type="Gene3D" id="3.60.21.10">
    <property type="match status" value="1"/>
</dbReference>
<dbReference type="InterPro" id="IPR005235">
    <property type="entry name" value="YmdB-like"/>
</dbReference>
<feature type="binding site" evidence="2">
    <location>
        <position position="200"/>
    </location>
    <ligand>
        <name>Fe cation</name>
        <dbReference type="ChEBI" id="CHEBI:24875"/>
        <label>1</label>
    </ligand>
</feature>
<reference evidence="3" key="1">
    <citation type="submission" date="2020-10" db="EMBL/GenBank/DDBJ databases">
        <authorList>
            <person name="Gilroy R."/>
        </authorList>
    </citation>
    <scope>NUCLEOTIDE SEQUENCE</scope>
    <source>
        <strain evidence="3">10192</strain>
    </source>
</reference>
<reference evidence="3" key="2">
    <citation type="journal article" date="2021" name="PeerJ">
        <title>Extensive microbial diversity within the chicken gut microbiome revealed by metagenomics and culture.</title>
        <authorList>
            <person name="Gilroy R."/>
            <person name="Ravi A."/>
            <person name="Getino M."/>
            <person name="Pursley I."/>
            <person name="Horton D.L."/>
            <person name="Alikhan N.F."/>
            <person name="Baker D."/>
            <person name="Gharbi K."/>
            <person name="Hall N."/>
            <person name="Watson M."/>
            <person name="Adriaenssens E.M."/>
            <person name="Foster-Nyarko E."/>
            <person name="Jarju S."/>
            <person name="Secka A."/>
            <person name="Antonio M."/>
            <person name="Oren A."/>
            <person name="Chaudhuri R.R."/>
            <person name="La Ragione R."/>
            <person name="Hildebrand F."/>
            <person name="Pallen M.J."/>
        </authorList>
    </citation>
    <scope>NUCLEOTIDE SEQUENCE</scope>
    <source>
        <strain evidence="3">10192</strain>
    </source>
</reference>
<feature type="binding site" evidence="2">
    <location>
        <position position="89"/>
    </location>
    <ligand>
        <name>Fe cation</name>
        <dbReference type="ChEBI" id="CHEBI:24875"/>
        <label>2</label>
    </ligand>
</feature>
<comment type="caution">
    <text evidence="3">The sequence shown here is derived from an EMBL/GenBank/DDBJ whole genome shotgun (WGS) entry which is preliminary data.</text>
</comment>
<evidence type="ECO:0000313" key="4">
    <source>
        <dbReference type="Proteomes" id="UP000823632"/>
    </source>
</evidence>
<proteinExistence type="predicted"/>
<keyword evidence="2" id="KW-0479">Metal-binding</keyword>
<dbReference type="GO" id="GO:0046872">
    <property type="term" value="F:metal ion binding"/>
    <property type="evidence" value="ECO:0007669"/>
    <property type="project" value="UniProtKB-KW"/>
</dbReference>
<dbReference type="AlphaFoldDB" id="A0A9D9DMB0"/>
<dbReference type="PIRSF" id="PIRSF004789">
    <property type="entry name" value="DR1281"/>
    <property type="match status" value="1"/>
</dbReference>
<feature type="binding site" evidence="2">
    <location>
        <position position="61"/>
    </location>
    <ligand>
        <name>Fe cation</name>
        <dbReference type="ChEBI" id="CHEBI:24875"/>
        <label>1</label>
    </ligand>
</feature>